<evidence type="ECO:0000313" key="1">
    <source>
        <dbReference type="EMBL" id="CAE2319108.1"/>
    </source>
</evidence>
<dbReference type="SUPFAM" id="SSF52058">
    <property type="entry name" value="L domain-like"/>
    <property type="match status" value="1"/>
</dbReference>
<name>A0A7S4LAF2_9EUKA</name>
<accession>A0A7S4LAF2</accession>
<dbReference type="InterPro" id="IPR032675">
    <property type="entry name" value="LRR_dom_sf"/>
</dbReference>
<dbReference type="AlphaFoldDB" id="A0A7S4LAF2"/>
<dbReference type="EMBL" id="HBKR01026360">
    <property type="protein sequence ID" value="CAE2319108.1"/>
    <property type="molecule type" value="Transcribed_RNA"/>
</dbReference>
<protein>
    <submittedName>
        <fullName evidence="1">Uncharacterized protein</fullName>
    </submittedName>
</protein>
<dbReference type="Gene3D" id="3.80.10.10">
    <property type="entry name" value="Ribonuclease Inhibitor"/>
    <property type="match status" value="1"/>
</dbReference>
<gene>
    <name evidence="1" type="ORF">NAES01612_LOCUS17276</name>
</gene>
<reference evidence="1" key="1">
    <citation type="submission" date="2021-01" db="EMBL/GenBank/DDBJ databases">
        <authorList>
            <person name="Corre E."/>
            <person name="Pelletier E."/>
            <person name="Niang G."/>
            <person name="Scheremetjew M."/>
            <person name="Finn R."/>
            <person name="Kale V."/>
            <person name="Holt S."/>
            <person name="Cochrane G."/>
            <person name="Meng A."/>
            <person name="Brown T."/>
            <person name="Cohen L."/>
        </authorList>
    </citation>
    <scope>NUCLEOTIDE SEQUENCE</scope>
    <source>
        <strain evidence="1">SoJaBio B1-5/56/2</strain>
    </source>
</reference>
<sequence length="221" mass="25663">MIFVYFFATAELLPHAIPETEWRDSLMRLFFLGISHEGMDDFGTDLLRRDFCDGWLGITCFQQVVRIIKYDRSNYGNFRIGALPNTVWIVEINRCAQQTTIVTRLFPISLKKVDLSFNQYARRIDLTAFPPHLEEAYFQENQLYGPLFLGNLPSVLRVLDLSSNKFILNTVYYENIPPSVKRIALSQTYGHFRVDSVRAIHINNKVCDKSIFVGMKRSNVH</sequence>
<organism evidence="1">
    <name type="scientific">Paramoeba aestuarina</name>
    <dbReference type="NCBI Taxonomy" id="180227"/>
    <lineage>
        <taxon>Eukaryota</taxon>
        <taxon>Amoebozoa</taxon>
        <taxon>Discosea</taxon>
        <taxon>Flabellinia</taxon>
        <taxon>Dactylopodida</taxon>
        <taxon>Paramoebidae</taxon>
        <taxon>Paramoeba</taxon>
    </lineage>
</organism>
<proteinExistence type="predicted"/>